<name>A0A6J5KLC0_9CAUD</name>
<dbReference type="SMART" id="SM00530">
    <property type="entry name" value="HTH_XRE"/>
    <property type="match status" value="1"/>
</dbReference>
<feature type="domain" description="HTH cro/C1-type" evidence="4">
    <location>
        <begin position="16"/>
        <end position="70"/>
    </location>
</feature>
<dbReference type="PANTHER" id="PTHR46797">
    <property type="entry name" value="HTH-TYPE TRANSCRIPTIONAL REGULATOR"/>
    <property type="match status" value="1"/>
</dbReference>
<dbReference type="Gene3D" id="1.10.260.40">
    <property type="entry name" value="lambda repressor-like DNA-binding domains"/>
    <property type="match status" value="1"/>
</dbReference>
<dbReference type="Pfam" id="PF01381">
    <property type="entry name" value="HTH_3"/>
    <property type="match status" value="1"/>
</dbReference>
<dbReference type="GO" id="GO:0003700">
    <property type="term" value="F:DNA-binding transcription factor activity"/>
    <property type="evidence" value="ECO:0007669"/>
    <property type="project" value="TreeGrafter"/>
</dbReference>
<protein>
    <submittedName>
        <fullName evidence="5">COG1476 Predicted transcriptional regulators</fullName>
    </submittedName>
</protein>
<evidence type="ECO:0000256" key="1">
    <source>
        <dbReference type="ARBA" id="ARBA00023015"/>
    </source>
</evidence>
<dbReference type="CDD" id="cd00093">
    <property type="entry name" value="HTH_XRE"/>
    <property type="match status" value="1"/>
</dbReference>
<dbReference type="InterPro" id="IPR001387">
    <property type="entry name" value="Cro/C1-type_HTH"/>
</dbReference>
<keyword evidence="2" id="KW-0238">DNA-binding</keyword>
<sequence>MSRTLNEIQQVLACNLKIARQLKGISQENLAFAAEVDRTYISQIERGIGNPSVNVLLKIAKELDVDILDLLKND</sequence>
<accession>A0A6J5KLC0</accession>
<evidence type="ECO:0000256" key="3">
    <source>
        <dbReference type="ARBA" id="ARBA00023163"/>
    </source>
</evidence>
<evidence type="ECO:0000313" key="5">
    <source>
        <dbReference type="EMBL" id="CAB4122225.1"/>
    </source>
</evidence>
<dbReference type="PANTHER" id="PTHR46797:SF23">
    <property type="entry name" value="HTH-TYPE TRANSCRIPTIONAL REGULATOR SUTR"/>
    <property type="match status" value="1"/>
</dbReference>
<reference evidence="5" key="1">
    <citation type="submission" date="2020-04" db="EMBL/GenBank/DDBJ databases">
        <authorList>
            <person name="Chiriac C."/>
            <person name="Salcher M."/>
            <person name="Ghai R."/>
            <person name="Kavagutti S V."/>
        </authorList>
    </citation>
    <scope>NUCLEOTIDE SEQUENCE</scope>
</reference>
<keyword evidence="3" id="KW-0804">Transcription</keyword>
<dbReference type="EMBL" id="LR796152">
    <property type="protein sequence ID" value="CAB4122225.1"/>
    <property type="molecule type" value="Genomic_DNA"/>
</dbReference>
<organism evidence="5">
    <name type="scientific">uncultured Caudovirales phage</name>
    <dbReference type="NCBI Taxonomy" id="2100421"/>
    <lineage>
        <taxon>Viruses</taxon>
        <taxon>Duplodnaviria</taxon>
        <taxon>Heunggongvirae</taxon>
        <taxon>Uroviricota</taxon>
        <taxon>Caudoviricetes</taxon>
        <taxon>Peduoviridae</taxon>
        <taxon>Maltschvirus</taxon>
        <taxon>Maltschvirus maltsch</taxon>
    </lineage>
</organism>
<keyword evidence="1" id="KW-0805">Transcription regulation</keyword>
<evidence type="ECO:0000256" key="2">
    <source>
        <dbReference type="ARBA" id="ARBA00023125"/>
    </source>
</evidence>
<dbReference type="SUPFAM" id="SSF47413">
    <property type="entry name" value="lambda repressor-like DNA-binding domains"/>
    <property type="match status" value="1"/>
</dbReference>
<proteinExistence type="predicted"/>
<evidence type="ECO:0000259" key="4">
    <source>
        <dbReference type="PROSITE" id="PS50943"/>
    </source>
</evidence>
<gene>
    <name evidence="5" type="ORF">UFOVP26_134</name>
</gene>
<dbReference type="InterPro" id="IPR050807">
    <property type="entry name" value="TransReg_Diox_bact_type"/>
</dbReference>
<dbReference type="InterPro" id="IPR010982">
    <property type="entry name" value="Lambda_DNA-bd_dom_sf"/>
</dbReference>
<dbReference type="GO" id="GO:0003677">
    <property type="term" value="F:DNA binding"/>
    <property type="evidence" value="ECO:0007669"/>
    <property type="project" value="UniProtKB-KW"/>
</dbReference>
<dbReference type="PROSITE" id="PS50943">
    <property type="entry name" value="HTH_CROC1"/>
    <property type="match status" value="1"/>
</dbReference>